<reference evidence="4" key="1">
    <citation type="submission" date="2025-08" db="UniProtKB">
        <authorList>
            <consortium name="RefSeq"/>
        </authorList>
    </citation>
    <scope>IDENTIFICATION</scope>
    <source>
        <tissue evidence="4">Muscle</tissue>
    </source>
</reference>
<dbReference type="PANTHER" id="PTHR21083:SF0">
    <property type="entry name" value="DYNEIN AXONEMAL ASSEMBLY FACTOR 6"/>
    <property type="match status" value="1"/>
</dbReference>
<name>A0ABM1TBX7_LIMPO</name>
<evidence type="ECO:0000256" key="1">
    <source>
        <dbReference type="ARBA" id="ARBA00008511"/>
    </source>
</evidence>
<keyword evidence="3" id="KW-1185">Reference proteome</keyword>
<evidence type="ECO:0000259" key="2">
    <source>
        <dbReference type="Pfam" id="PF18201"/>
    </source>
</evidence>
<dbReference type="PANTHER" id="PTHR21083">
    <property type="entry name" value="TWISTER"/>
    <property type="match status" value="1"/>
</dbReference>
<dbReference type="InterPro" id="IPR041442">
    <property type="entry name" value="PIH1D1/2/3_CS-like"/>
</dbReference>
<sequence>MTTFEENYFQIQQLAELLTPSKSDSDDEFKPKLASGKNVGLISSHFGPDSIGLPECNESETREISKNKNGIIEESVLNGHDDKRQKPSYDILYKQQVTTEDVYLQMGNKGPSSVSCEDMVIRIHLPGTQSIEEIKLDVTKSFVNCSTKTFRLGLHLPHQVDPQAGRAEWNGCKEKLVISLRLVRPFDELNF</sequence>
<proteinExistence type="inferred from homology"/>
<comment type="similarity">
    <text evidence="1">Belongs to the PIH1 family.</text>
</comment>
<dbReference type="RefSeq" id="XP_022253383.1">
    <property type="nucleotide sequence ID" value="XM_022397675.1"/>
</dbReference>
<organism evidence="3 4">
    <name type="scientific">Limulus polyphemus</name>
    <name type="common">Atlantic horseshoe crab</name>
    <dbReference type="NCBI Taxonomy" id="6850"/>
    <lineage>
        <taxon>Eukaryota</taxon>
        <taxon>Metazoa</taxon>
        <taxon>Ecdysozoa</taxon>
        <taxon>Arthropoda</taxon>
        <taxon>Chelicerata</taxon>
        <taxon>Merostomata</taxon>
        <taxon>Xiphosura</taxon>
        <taxon>Limulidae</taxon>
        <taxon>Limulus</taxon>
    </lineage>
</organism>
<gene>
    <name evidence="4" type="primary">LOC106469222</name>
</gene>
<evidence type="ECO:0000313" key="4">
    <source>
        <dbReference type="RefSeq" id="XP_022253383.1"/>
    </source>
</evidence>
<feature type="domain" description="PIH1D1/2/3 CS-like" evidence="2">
    <location>
        <begin position="86"/>
        <end position="181"/>
    </location>
</feature>
<evidence type="ECO:0000313" key="3">
    <source>
        <dbReference type="Proteomes" id="UP000694941"/>
    </source>
</evidence>
<dbReference type="Pfam" id="PF18201">
    <property type="entry name" value="PIH1_CS"/>
    <property type="match status" value="1"/>
</dbReference>
<dbReference type="GeneID" id="106469222"/>
<protein>
    <submittedName>
        <fullName evidence="4">Protein PIH1D3-like</fullName>
    </submittedName>
</protein>
<dbReference type="InterPro" id="IPR026697">
    <property type="entry name" value="DNAAF6"/>
</dbReference>
<dbReference type="Proteomes" id="UP000694941">
    <property type="component" value="Unplaced"/>
</dbReference>
<accession>A0ABM1TBX7</accession>